<dbReference type="WBParaSite" id="TCONS_00002037.p1">
    <property type="protein sequence ID" value="TCONS_00002037.p1"/>
    <property type="gene ID" value="XLOC_001936"/>
</dbReference>
<proteinExistence type="predicted"/>
<accession>A0A0K0EN00</accession>
<sequence length="230" mass="26119">MNEINKLLAVSHDNRNLLQLISQKQDHLFKRLDELEGRFFASKVQDGQSTPPPSDTETFKVENNYKESQPRKIARHLSFSDDSSSGSDDGASEFKDAVQIPPIFKLDEKEVTRKEEIFFKNEEYSGSIYYSNSQGKCKRISSIKCTFKKGHTDVIFDIKSTGDSSTTVDLQLICGLEKKGMYDLEVKDKYSIIKAKPGAFLYISPEVRLVLLKFHDKAVASSIFNRISNN</sequence>
<evidence type="ECO:0000313" key="1">
    <source>
        <dbReference type="Proteomes" id="UP000035681"/>
    </source>
</evidence>
<name>A0A0K0EN00_STRER</name>
<organism evidence="2">
    <name type="scientific">Strongyloides stercoralis</name>
    <name type="common">Threadworm</name>
    <dbReference type="NCBI Taxonomy" id="6248"/>
    <lineage>
        <taxon>Eukaryota</taxon>
        <taxon>Metazoa</taxon>
        <taxon>Ecdysozoa</taxon>
        <taxon>Nematoda</taxon>
        <taxon>Chromadorea</taxon>
        <taxon>Rhabditida</taxon>
        <taxon>Tylenchina</taxon>
        <taxon>Panagrolaimomorpha</taxon>
        <taxon>Strongyloidoidea</taxon>
        <taxon>Strongyloididae</taxon>
        <taxon>Strongyloides</taxon>
    </lineage>
</organism>
<dbReference type="WBParaSite" id="SSTP_0001083800.1">
    <property type="protein sequence ID" value="SSTP_0001083800.1"/>
    <property type="gene ID" value="SSTP_0001083800"/>
</dbReference>
<dbReference type="Proteomes" id="UP000035681">
    <property type="component" value="Unplaced"/>
</dbReference>
<dbReference type="AlphaFoldDB" id="A0A0K0EN00"/>
<keyword evidence="1" id="KW-1185">Reference proteome</keyword>
<reference evidence="2" key="1">
    <citation type="submission" date="2015-08" db="UniProtKB">
        <authorList>
            <consortium name="WormBaseParasite"/>
        </authorList>
    </citation>
    <scope>IDENTIFICATION</scope>
</reference>
<evidence type="ECO:0000313" key="2">
    <source>
        <dbReference type="WBParaSite" id="SSTP_0001083800.1"/>
    </source>
</evidence>
<protein>
    <submittedName>
        <fullName evidence="2 3">Uncharacterized protein</fullName>
    </submittedName>
</protein>
<evidence type="ECO:0000313" key="3">
    <source>
        <dbReference type="WBParaSite" id="TCONS_00002037.p1"/>
    </source>
</evidence>